<accession>A0ABQ3VX48</accession>
<evidence type="ECO:0000313" key="8">
    <source>
        <dbReference type="EMBL" id="GHP13258.1"/>
    </source>
</evidence>
<evidence type="ECO:0000256" key="5">
    <source>
        <dbReference type="ARBA" id="ARBA00022801"/>
    </source>
</evidence>
<dbReference type="Gene3D" id="3.30.2310.20">
    <property type="entry name" value="RelE-like"/>
    <property type="match status" value="1"/>
</dbReference>
<keyword evidence="2" id="KW-1277">Toxin-antitoxin system</keyword>
<evidence type="ECO:0000256" key="1">
    <source>
        <dbReference type="ARBA" id="ARBA00008172"/>
    </source>
</evidence>
<protein>
    <recommendedName>
        <fullName evidence="7">Endoribonuclease YoeB</fullName>
    </recommendedName>
    <alternativeName>
        <fullName evidence="6">Putative mRNA interferase YoeB</fullName>
    </alternativeName>
</protein>
<comment type="caution">
    <text evidence="8">The sequence shown here is derived from an EMBL/GenBank/DDBJ whole genome shotgun (WGS) entry which is preliminary data.</text>
</comment>
<reference evidence="8 9" key="1">
    <citation type="journal article" date="2021" name="Int. J. Syst. Evol. Microbiol.">
        <title>Lentilactobacillus fungorum sp. nov., isolated from spent mushroom substrates.</title>
        <authorList>
            <person name="Tohno M."/>
            <person name="Tanizawa Y."/>
            <person name="Kojima Y."/>
            <person name="Sakamoto M."/>
            <person name="Ohkuma M."/>
            <person name="Kobayashi H."/>
        </authorList>
    </citation>
    <scope>NUCLEOTIDE SEQUENCE [LARGE SCALE GENOMIC DNA]</scope>
    <source>
        <strain evidence="8 9">YK48G</strain>
    </source>
</reference>
<evidence type="ECO:0000313" key="9">
    <source>
        <dbReference type="Proteomes" id="UP000604765"/>
    </source>
</evidence>
<evidence type="ECO:0000256" key="4">
    <source>
        <dbReference type="ARBA" id="ARBA00022759"/>
    </source>
</evidence>
<dbReference type="NCBIfam" id="TIGR02116">
    <property type="entry name" value="toxin_Txe_YoeB"/>
    <property type="match status" value="1"/>
</dbReference>
<dbReference type="InterPro" id="IPR009614">
    <property type="entry name" value="YoeB_toxin"/>
</dbReference>
<gene>
    <name evidence="8" type="ORF">YK48G_06830</name>
</gene>
<evidence type="ECO:0000256" key="2">
    <source>
        <dbReference type="ARBA" id="ARBA00022649"/>
    </source>
</evidence>
<dbReference type="SUPFAM" id="SSF143011">
    <property type="entry name" value="RelE-like"/>
    <property type="match status" value="1"/>
</dbReference>
<dbReference type="InterPro" id="IPR035093">
    <property type="entry name" value="RelE/ParE_toxin_dom_sf"/>
</dbReference>
<proteinExistence type="inferred from homology"/>
<keyword evidence="9" id="KW-1185">Reference proteome</keyword>
<organism evidence="8 9">
    <name type="scientific">Lentilactobacillus fungorum</name>
    <dbReference type="NCBI Taxonomy" id="2201250"/>
    <lineage>
        <taxon>Bacteria</taxon>
        <taxon>Bacillati</taxon>
        <taxon>Bacillota</taxon>
        <taxon>Bacilli</taxon>
        <taxon>Lactobacillales</taxon>
        <taxon>Lactobacillaceae</taxon>
        <taxon>Lentilactobacillus</taxon>
    </lineage>
</organism>
<dbReference type="PANTHER" id="PTHR38039">
    <property type="entry name" value="TOXIN YOEB"/>
    <property type="match status" value="1"/>
</dbReference>
<comment type="similarity">
    <text evidence="1">Belongs to the YoeB family.</text>
</comment>
<keyword evidence="3" id="KW-0540">Nuclease</keyword>
<dbReference type="EMBL" id="BNJR01000007">
    <property type="protein sequence ID" value="GHP13258.1"/>
    <property type="molecule type" value="Genomic_DNA"/>
</dbReference>
<name>A0ABQ3VX48_9LACO</name>
<keyword evidence="4" id="KW-0255">Endonuclease</keyword>
<dbReference type="Pfam" id="PF06769">
    <property type="entry name" value="YoeB_toxin"/>
    <property type="match status" value="1"/>
</dbReference>
<dbReference type="Proteomes" id="UP000604765">
    <property type="component" value="Unassembled WGS sequence"/>
</dbReference>
<evidence type="ECO:0000256" key="6">
    <source>
        <dbReference type="ARBA" id="ARBA00030388"/>
    </source>
</evidence>
<dbReference type="RefSeq" id="WP_203629302.1">
    <property type="nucleotide sequence ID" value="NZ_BNJR01000007.1"/>
</dbReference>
<dbReference type="PANTHER" id="PTHR38039:SF1">
    <property type="entry name" value="TOXIN YOEB"/>
    <property type="match status" value="1"/>
</dbReference>
<evidence type="ECO:0000256" key="7">
    <source>
        <dbReference type="ARBA" id="ARBA00050056"/>
    </source>
</evidence>
<evidence type="ECO:0000256" key="3">
    <source>
        <dbReference type="ARBA" id="ARBA00022722"/>
    </source>
</evidence>
<sequence>MRKSWSDTAWDDYLYWQKSDRKTMQRINRLIKDIDRNGHNGIGNEEKLHGNLSGWYSKRISKEHRLVYRIIDNEIQIAQVRSHYQEL</sequence>
<keyword evidence="5" id="KW-0378">Hydrolase</keyword>